<sequence>MHREFFGPERRPQRVDRLVEHGTPLPEVHPECLELLPDMPGAHPEDEASAAEVVEGGVAFTVALI</sequence>
<comment type="caution">
    <text evidence="1">The sequence shown here is derived from an EMBL/GenBank/DDBJ whole genome shotgun (WGS) entry which is preliminary data.</text>
</comment>
<name>A0A917P1D6_9ACTN</name>
<protein>
    <submittedName>
        <fullName evidence="1">Uncharacterized protein</fullName>
    </submittedName>
</protein>
<gene>
    <name evidence="1" type="ORF">GCM10010121_073240</name>
</gene>
<dbReference type="AlphaFoldDB" id="A0A917P1D6"/>
<accession>A0A917P1D6</accession>
<reference evidence="1" key="2">
    <citation type="submission" date="2020-09" db="EMBL/GenBank/DDBJ databases">
        <authorList>
            <person name="Sun Q."/>
            <person name="Ohkuma M."/>
        </authorList>
    </citation>
    <scope>NUCLEOTIDE SEQUENCE</scope>
    <source>
        <strain evidence="1">JCM 3086</strain>
    </source>
</reference>
<dbReference type="Proteomes" id="UP000657574">
    <property type="component" value="Unassembled WGS sequence"/>
</dbReference>
<evidence type="ECO:0000313" key="2">
    <source>
        <dbReference type="Proteomes" id="UP000657574"/>
    </source>
</evidence>
<reference evidence="1" key="1">
    <citation type="journal article" date="2014" name="Int. J. Syst. Evol. Microbiol.">
        <title>Complete genome sequence of Corynebacterium casei LMG S-19264T (=DSM 44701T), isolated from a smear-ripened cheese.</title>
        <authorList>
            <consortium name="US DOE Joint Genome Institute (JGI-PGF)"/>
            <person name="Walter F."/>
            <person name="Albersmeier A."/>
            <person name="Kalinowski J."/>
            <person name="Ruckert C."/>
        </authorList>
    </citation>
    <scope>NUCLEOTIDE SEQUENCE</scope>
    <source>
        <strain evidence="1">JCM 3086</strain>
    </source>
</reference>
<organism evidence="1 2">
    <name type="scientific">Streptomyces brasiliensis</name>
    <dbReference type="NCBI Taxonomy" id="1954"/>
    <lineage>
        <taxon>Bacteria</taxon>
        <taxon>Bacillati</taxon>
        <taxon>Actinomycetota</taxon>
        <taxon>Actinomycetes</taxon>
        <taxon>Kitasatosporales</taxon>
        <taxon>Streptomycetaceae</taxon>
        <taxon>Streptomyces</taxon>
    </lineage>
</organism>
<keyword evidence="2" id="KW-1185">Reference proteome</keyword>
<dbReference type="EMBL" id="BMQA01000041">
    <property type="protein sequence ID" value="GGJ51703.1"/>
    <property type="molecule type" value="Genomic_DNA"/>
</dbReference>
<evidence type="ECO:0000313" key="1">
    <source>
        <dbReference type="EMBL" id="GGJ51703.1"/>
    </source>
</evidence>
<proteinExistence type="predicted"/>